<dbReference type="InterPro" id="IPR035907">
    <property type="entry name" value="Hppk_sf"/>
</dbReference>
<evidence type="ECO:0000256" key="1">
    <source>
        <dbReference type="ARBA" id="ARBA00000198"/>
    </source>
</evidence>
<comment type="caution">
    <text evidence="10">The sequence shown here is derived from an EMBL/GenBank/DDBJ whole genome shotgun (WGS) entry which is preliminary data.</text>
</comment>
<dbReference type="Gene3D" id="3.30.70.560">
    <property type="entry name" value="7,8-Dihydro-6-hydroxymethylpterin-pyrophosphokinase HPPK"/>
    <property type="match status" value="1"/>
</dbReference>
<dbReference type="Proteomes" id="UP001525890">
    <property type="component" value="Unassembled WGS sequence"/>
</dbReference>
<keyword evidence="8" id="KW-0289">Folate biosynthesis</keyword>
<proteinExistence type="predicted"/>
<protein>
    <recommendedName>
        <fullName evidence="3">2-amino-4-hydroxy-6-hydroxymethyldihydropteridine diphosphokinase</fullName>
        <ecNumber evidence="3">2.7.6.3</ecNumber>
    </recommendedName>
</protein>
<dbReference type="RefSeq" id="WP_368005131.1">
    <property type="nucleotide sequence ID" value="NZ_JAMXFF010000003.1"/>
</dbReference>
<dbReference type="PANTHER" id="PTHR43071:SF1">
    <property type="entry name" value="2-AMINO-4-HYDROXY-6-HYDROXYMETHYLDIHYDROPTERIDINE PYROPHOSPHOKINASE"/>
    <property type="match status" value="1"/>
</dbReference>
<evidence type="ECO:0000256" key="8">
    <source>
        <dbReference type="ARBA" id="ARBA00022909"/>
    </source>
</evidence>
<dbReference type="PANTHER" id="PTHR43071">
    <property type="entry name" value="2-AMINO-4-HYDROXY-6-HYDROXYMETHYLDIHYDROPTERIDINE PYROPHOSPHOKINASE"/>
    <property type="match status" value="1"/>
</dbReference>
<dbReference type="PROSITE" id="PS00794">
    <property type="entry name" value="HPPK"/>
    <property type="match status" value="1"/>
</dbReference>
<keyword evidence="4 10" id="KW-0808">Transferase</keyword>
<dbReference type="NCBIfam" id="TIGR01498">
    <property type="entry name" value="folK"/>
    <property type="match status" value="1"/>
</dbReference>
<dbReference type="GO" id="GO:0003848">
    <property type="term" value="F:2-amino-4-hydroxy-6-hydroxymethyldihydropteridine diphosphokinase activity"/>
    <property type="evidence" value="ECO:0007669"/>
    <property type="project" value="UniProtKB-EC"/>
</dbReference>
<keyword evidence="5" id="KW-0547">Nucleotide-binding</keyword>
<feature type="domain" description="7,8-dihydro-6-hydroxymethylpterin-pyrophosphokinase" evidence="9">
    <location>
        <begin position="89"/>
        <end position="100"/>
    </location>
</feature>
<evidence type="ECO:0000313" key="10">
    <source>
        <dbReference type="EMBL" id="MCT7965439.1"/>
    </source>
</evidence>
<keyword evidence="6" id="KW-0418">Kinase</keyword>
<comment type="pathway">
    <text evidence="2">Cofactor biosynthesis; tetrahydrofolate biosynthesis; 2-amino-4-hydroxy-6-hydroxymethyl-7,8-dihydropteridine diphosphate from 7,8-dihydroneopterin triphosphate: step 4/4.</text>
</comment>
<gene>
    <name evidence="10" type="primary">folK</name>
    <name evidence="10" type="ORF">NG799_03720</name>
</gene>
<evidence type="ECO:0000256" key="3">
    <source>
        <dbReference type="ARBA" id="ARBA00013253"/>
    </source>
</evidence>
<dbReference type="CDD" id="cd00483">
    <property type="entry name" value="HPPK"/>
    <property type="match status" value="1"/>
</dbReference>
<keyword evidence="11" id="KW-1185">Reference proteome</keyword>
<accession>A0ABT2ML13</accession>
<sequence>MTSVISAIALGSNLGDSPRILASAIAHLDSTPGISVQQTSRWYQTAAIGPPQPDYLNGCALVQVQLTPDQLLARLLEIEQQFGRIRRERWGPRTLDLDLLFYDDAIVATPNLEIPHPRMRERAFVLLPLAEIAPDWVDPVSGEAIGQLLQRIDISGVQTLYN</sequence>
<name>A0ABT2ML13_9CYAN</name>
<evidence type="ECO:0000313" key="11">
    <source>
        <dbReference type="Proteomes" id="UP001525890"/>
    </source>
</evidence>
<reference evidence="10 11" key="1">
    <citation type="journal article" date="2022" name="Front. Microbiol.">
        <title>High genomic differentiation and limited gene flow indicate recent cryptic speciation within the genus Laspinema (cyanobacteria).</title>
        <authorList>
            <person name="Stanojkovic A."/>
            <person name="Skoupy S."/>
            <person name="Skaloud P."/>
            <person name="Dvorak P."/>
        </authorList>
    </citation>
    <scope>NUCLEOTIDE SEQUENCE [LARGE SCALE GENOMIC DNA]</scope>
    <source>
        <strain evidence="10 11">D2a</strain>
    </source>
</reference>
<dbReference type="Pfam" id="PF01288">
    <property type="entry name" value="HPPK"/>
    <property type="match status" value="1"/>
</dbReference>
<evidence type="ECO:0000256" key="6">
    <source>
        <dbReference type="ARBA" id="ARBA00022777"/>
    </source>
</evidence>
<evidence type="ECO:0000256" key="2">
    <source>
        <dbReference type="ARBA" id="ARBA00005051"/>
    </source>
</evidence>
<evidence type="ECO:0000259" key="9">
    <source>
        <dbReference type="PROSITE" id="PS00794"/>
    </source>
</evidence>
<evidence type="ECO:0000256" key="4">
    <source>
        <dbReference type="ARBA" id="ARBA00022679"/>
    </source>
</evidence>
<organism evidence="10 11">
    <name type="scientific">Laspinema palackyanum D2a</name>
    <dbReference type="NCBI Taxonomy" id="2953684"/>
    <lineage>
        <taxon>Bacteria</taxon>
        <taxon>Bacillati</taxon>
        <taxon>Cyanobacteriota</taxon>
        <taxon>Cyanophyceae</taxon>
        <taxon>Oscillatoriophycideae</taxon>
        <taxon>Oscillatoriales</taxon>
        <taxon>Laspinemataceae</taxon>
        <taxon>Laspinema</taxon>
        <taxon>Laspinema palackyanum</taxon>
    </lineage>
</organism>
<comment type="catalytic activity">
    <reaction evidence="1">
        <text>6-hydroxymethyl-7,8-dihydropterin + ATP = (7,8-dihydropterin-6-yl)methyl diphosphate + AMP + H(+)</text>
        <dbReference type="Rhea" id="RHEA:11412"/>
        <dbReference type="ChEBI" id="CHEBI:15378"/>
        <dbReference type="ChEBI" id="CHEBI:30616"/>
        <dbReference type="ChEBI" id="CHEBI:44841"/>
        <dbReference type="ChEBI" id="CHEBI:72950"/>
        <dbReference type="ChEBI" id="CHEBI:456215"/>
        <dbReference type="EC" id="2.7.6.3"/>
    </reaction>
</comment>
<evidence type="ECO:0000256" key="7">
    <source>
        <dbReference type="ARBA" id="ARBA00022840"/>
    </source>
</evidence>
<dbReference type="InterPro" id="IPR000550">
    <property type="entry name" value="Hppk"/>
</dbReference>
<evidence type="ECO:0000256" key="5">
    <source>
        <dbReference type="ARBA" id="ARBA00022741"/>
    </source>
</evidence>
<dbReference type="EC" id="2.7.6.3" evidence="3"/>
<dbReference type="SUPFAM" id="SSF55083">
    <property type="entry name" value="6-hydroxymethyl-7,8-dihydropterin pyrophosphokinase, HPPK"/>
    <property type="match status" value="1"/>
</dbReference>
<dbReference type="EMBL" id="JAMXFF010000003">
    <property type="protein sequence ID" value="MCT7965439.1"/>
    <property type="molecule type" value="Genomic_DNA"/>
</dbReference>
<keyword evidence="7" id="KW-0067">ATP-binding</keyword>